<organism evidence="1 2">
    <name type="scientific">Alitiscatomonas aceti</name>
    <dbReference type="NCBI Taxonomy" id="2981724"/>
    <lineage>
        <taxon>Bacteria</taxon>
        <taxon>Bacillati</taxon>
        <taxon>Bacillota</taxon>
        <taxon>Clostridia</taxon>
        <taxon>Lachnospirales</taxon>
        <taxon>Lachnospiraceae</taxon>
        <taxon>Alitiscatomonas</taxon>
    </lineage>
</organism>
<protein>
    <recommendedName>
        <fullName evidence="3">HNH endonuclease</fullName>
    </recommendedName>
</protein>
<evidence type="ECO:0000313" key="2">
    <source>
        <dbReference type="Proteomes" id="UP001652395"/>
    </source>
</evidence>
<sequence length="93" mass="11094">MKKSIVEQNPAEECYLCGSRGYLERHHIFGGPNRKLSEKYGLTVHLCWMDHQDSREGVHYNREKMRKLQKIGQQAFEQTYPGKDFRQIFGRNY</sequence>
<dbReference type="RefSeq" id="WP_158357594.1">
    <property type="nucleotide sequence ID" value="NZ_JAOQJF010000004.1"/>
</dbReference>
<dbReference type="Proteomes" id="UP001652395">
    <property type="component" value="Unassembled WGS sequence"/>
</dbReference>
<keyword evidence="2" id="KW-1185">Reference proteome</keyword>
<comment type="caution">
    <text evidence="1">The sequence shown here is derived from an EMBL/GenBank/DDBJ whole genome shotgun (WGS) entry which is preliminary data.</text>
</comment>
<gene>
    <name evidence="1" type="ORF">OCV69_02780</name>
</gene>
<evidence type="ECO:0000313" key="1">
    <source>
        <dbReference type="EMBL" id="MCU6798868.1"/>
    </source>
</evidence>
<evidence type="ECO:0008006" key="3">
    <source>
        <dbReference type="Google" id="ProtNLM"/>
    </source>
</evidence>
<dbReference type="EMBL" id="JAOQJF010000004">
    <property type="protein sequence ID" value="MCU6798868.1"/>
    <property type="molecule type" value="Genomic_DNA"/>
</dbReference>
<accession>A0ABT2UW36</accession>
<reference evidence="1 2" key="1">
    <citation type="journal article" date="2021" name="ISME Commun">
        <title>Automated analysis of genomic sequences facilitates high-throughput and comprehensive description of bacteria.</title>
        <authorList>
            <person name="Hitch T.C.A."/>
        </authorList>
    </citation>
    <scope>NUCLEOTIDE SEQUENCE [LARGE SCALE GENOMIC DNA]</scope>
    <source>
        <strain evidence="2">f_CCE</strain>
    </source>
</reference>
<name>A0ABT2UW36_9FIRM</name>
<proteinExistence type="predicted"/>